<evidence type="ECO:0000313" key="2">
    <source>
        <dbReference type="EMBL" id="SVB92695.1"/>
    </source>
</evidence>
<feature type="domain" description="Microcystin LR degradation protein MlrC N-terminal" evidence="1">
    <location>
        <begin position="3"/>
        <end position="233"/>
    </location>
</feature>
<evidence type="ECO:0000259" key="1">
    <source>
        <dbReference type="Pfam" id="PF07364"/>
    </source>
</evidence>
<feature type="non-terminal residue" evidence="2">
    <location>
        <position position="239"/>
    </location>
</feature>
<protein>
    <recommendedName>
        <fullName evidence="1">Microcystin LR degradation protein MlrC N-terminal domain-containing protein</fullName>
    </recommendedName>
</protein>
<reference evidence="2" key="1">
    <citation type="submission" date="2018-05" db="EMBL/GenBank/DDBJ databases">
        <authorList>
            <person name="Lanie J.A."/>
            <person name="Ng W.-L."/>
            <person name="Kazmierczak K.M."/>
            <person name="Andrzejewski T.M."/>
            <person name="Davidsen T.M."/>
            <person name="Wayne K.J."/>
            <person name="Tettelin H."/>
            <person name="Glass J.I."/>
            <person name="Rusch D."/>
            <person name="Podicherti R."/>
            <person name="Tsui H.-C.T."/>
            <person name="Winkler M.E."/>
        </authorList>
    </citation>
    <scope>NUCLEOTIDE SEQUENCE</scope>
</reference>
<dbReference type="InterPro" id="IPR015995">
    <property type="entry name" value="MlrC_N"/>
</dbReference>
<dbReference type="AlphaFoldDB" id="A0A382HZZ4"/>
<name>A0A382HZZ4_9ZZZZ</name>
<dbReference type="Pfam" id="PF07364">
    <property type="entry name" value="DUF1485"/>
    <property type="match status" value="1"/>
</dbReference>
<dbReference type="EMBL" id="UINC01064225">
    <property type="protein sequence ID" value="SVB92695.1"/>
    <property type="molecule type" value="Genomic_DNA"/>
</dbReference>
<sequence>MSGVNISITGFVDAATAAGGYEIIPVLWCSAEPSSYVTTDAFERISSMILDGIRDAGDLDGIYLDLHGAMVTQAHQDGEGELLRRIRELAGPDLPIAVSFDLHANVTPEIVNYASSVNIFRTYPHIDLADTGARAFTLLQHLLSEGQLCKAFRQEPFLVPLTSQHTGSEPCRSLYASLEQLAGATSVSADIAMGFPPADIFHSGPSIVAYAGSQEEADNVADGLLQSFLDAEGIFEDKL</sequence>
<proteinExistence type="predicted"/>
<organism evidence="2">
    <name type="scientific">marine metagenome</name>
    <dbReference type="NCBI Taxonomy" id="408172"/>
    <lineage>
        <taxon>unclassified sequences</taxon>
        <taxon>metagenomes</taxon>
        <taxon>ecological metagenomes</taxon>
    </lineage>
</organism>
<accession>A0A382HZZ4</accession>
<gene>
    <name evidence="2" type="ORF">METZ01_LOCUS245549</name>
</gene>